<feature type="signal peptide" evidence="2">
    <location>
        <begin position="1"/>
        <end position="23"/>
    </location>
</feature>
<dbReference type="Proteomes" id="UP000237819">
    <property type="component" value="Unassembled WGS sequence"/>
</dbReference>
<reference evidence="3 4" key="1">
    <citation type="submission" date="2018-02" db="EMBL/GenBank/DDBJ databases">
        <title>Comparative genomes isolates from brazilian mangrove.</title>
        <authorList>
            <person name="Araujo J.E."/>
            <person name="Taketani R.G."/>
            <person name="Silva M.C.P."/>
            <person name="Loureco M.V."/>
            <person name="Andreote F.D."/>
        </authorList>
    </citation>
    <scope>NUCLEOTIDE SEQUENCE [LARGE SCALE GENOMIC DNA]</scope>
    <source>
        <strain evidence="3 4">Nap-Phe MGV</strain>
    </source>
</reference>
<feature type="coiled-coil region" evidence="1">
    <location>
        <begin position="28"/>
        <end position="69"/>
    </location>
</feature>
<feature type="chain" id="PRO_5015579788" evidence="2">
    <location>
        <begin position="24"/>
        <end position="190"/>
    </location>
</feature>
<evidence type="ECO:0000313" key="3">
    <source>
        <dbReference type="EMBL" id="PQO45173.1"/>
    </source>
</evidence>
<evidence type="ECO:0000313" key="4">
    <source>
        <dbReference type="Proteomes" id="UP000237819"/>
    </source>
</evidence>
<keyword evidence="1" id="KW-0175">Coiled coil</keyword>
<evidence type="ECO:0000256" key="2">
    <source>
        <dbReference type="SAM" id="SignalP"/>
    </source>
</evidence>
<accession>A0A2S8GL59</accession>
<sequence>MHRRLILLFAAVAFLPCSMRAIAQDPNLELLKQRVELLELKLQLAEQESERLEKECEELRKENAKLKGVAQTSPMNSKDPFEPGVVWLGDAINDDKVKTRWALSVSDRKGRSFEGVIAAINDDGKKMEFSVSGKAPSAGNGLVEFESPLMGRAKMFMRGTLKNGEIALAFSGTTPLGKKIFGSATLKPKQ</sequence>
<name>A0A2S8GL59_9BACT</name>
<dbReference type="AlphaFoldDB" id="A0A2S8GL59"/>
<proteinExistence type="predicted"/>
<evidence type="ECO:0000256" key="1">
    <source>
        <dbReference type="SAM" id="Coils"/>
    </source>
</evidence>
<keyword evidence="2" id="KW-0732">Signal</keyword>
<protein>
    <submittedName>
        <fullName evidence="3">Uncharacterized protein</fullName>
    </submittedName>
</protein>
<dbReference type="EMBL" id="PUHZ01000016">
    <property type="protein sequence ID" value="PQO45173.1"/>
    <property type="molecule type" value="Genomic_DNA"/>
</dbReference>
<comment type="caution">
    <text evidence="3">The sequence shown here is derived from an EMBL/GenBank/DDBJ whole genome shotgun (WGS) entry which is preliminary data.</text>
</comment>
<gene>
    <name evidence="3" type="ORF">C5Y93_16710</name>
</gene>
<organism evidence="3 4">
    <name type="scientific">Blastopirellula marina</name>
    <dbReference type="NCBI Taxonomy" id="124"/>
    <lineage>
        <taxon>Bacteria</taxon>
        <taxon>Pseudomonadati</taxon>
        <taxon>Planctomycetota</taxon>
        <taxon>Planctomycetia</taxon>
        <taxon>Pirellulales</taxon>
        <taxon>Pirellulaceae</taxon>
        <taxon>Blastopirellula</taxon>
    </lineage>
</organism>